<sequence length="122" mass="14368">MTPIDYRIGYRVKVDPKDCITARCRWSNIDWGTLFEELEWGYVSSSNYFKGVITEVKTHKFFGLIQLEEPIFTVMLDIPNRGPYYVTTRHPKLIVSSRDLMTIHYINKFRTCSQKDNHTNGN</sequence>
<gene>
    <name evidence="1" type="ORF">Presley_52</name>
</gene>
<keyword evidence="2" id="KW-1185">Reference proteome</keyword>
<dbReference type="KEGG" id="vg:18504190"/>
<protein>
    <submittedName>
        <fullName evidence="1">Uncharacterized protein</fullName>
    </submittedName>
</protein>
<dbReference type="Proteomes" id="UP000017656">
    <property type="component" value="Segment"/>
</dbReference>
<evidence type="ECO:0000313" key="2">
    <source>
        <dbReference type="Proteomes" id="UP000017656"/>
    </source>
</evidence>
<dbReference type="EMBL" id="KF669658">
    <property type="protein sequence ID" value="AGY48119.1"/>
    <property type="molecule type" value="Genomic_DNA"/>
</dbReference>
<name>U5PW29_9CAUD</name>
<accession>U5PW29</accession>
<dbReference type="GeneID" id="18504190"/>
<proteinExistence type="predicted"/>
<reference evidence="1 2" key="1">
    <citation type="journal article" date="2013" name="Genome Announc.">
        <title>Complete Genome of Acinetobacter baumannii N4-Like Podophage Presley.</title>
        <authorList>
            <person name="Farmer N.G."/>
            <person name="Wood T.L."/>
            <person name="Chamakura K.R."/>
            <person name="Kuty Everett G.F."/>
        </authorList>
    </citation>
    <scope>NUCLEOTIDE SEQUENCE [LARGE SCALE GENOMIC DNA]</scope>
</reference>
<dbReference type="RefSeq" id="YP_009007620.1">
    <property type="nucleotide sequence ID" value="NC_023581.1"/>
</dbReference>
<evidence type="ECO:0000313" key="1">
    <source>
        <dbReference type="EMBL" id="AGY48119.1"/>
    </source>
</evidence>
<organism evidence="1 2">
    <name type="scientific">Acinetobacter phage Presley</name>
    <dbReference type="NCBI Taxonomy" id="1406780"/>
    <lineage>
        <taxon>Viruses</taxon>
        <taxon>Duplodnaviria</taxon>
        <taxon>Heunggongvirae</taxon>
        <taxon>Uroviricota</taxon>
        <taxon>Caudoviricetes</taxon>
        <taxon>Schitoviridae</taxon>
        <taxon>Presleyvirus</taxon>
        <taxon>Presleyvirus presley</taxon>
    </lineage>
</organism>